<name>A0ACD0P4T6_9BASI</name>
<evidence type="ECO:0000313" key="1">
    <source>
        <dbReference type="EMBL" id="PWN53153.1"/>
    </source>
</evidence>
<sequence>MKEGGGGAHACVGRRHYRVFWVRPKSGGGASPGLRLAPARRPVPSSGKARASEGCESTLDGGVWGNRGQLLVPTGTDPNKLRFYVSSWIFFPSTSSFSFFSFAVLGPMMTPFFHCL</sequence>
<dbReference type="EMBL" id="KZ819739">
    <property type="protein sequence ID" value="PWN53153.1"/>
    <property type="molecule type" value="Genomic_DNA"/>
</dbReference>
<evidence type="ECO:0000313" key="2">
    <source>
        <dbReference type="Proteomes" id="UP000245626"/>
    </source>
</evidence>
<protein>
    <submittedName>
        <fullName evidence="1">Uncharacterized protein</fullName>
    </submittedName>
</protein>
<accession>A0ACD0P4T6</accession>
<proteinExistence type="predicted"/>
<keyword evidence="2" id="KW-1185">Reference proteome</keyword>
<organism evidence="1 2">
    <name type="scientific">Violaceomyces palustris</name>
    <dbReference type="NCBI Taxonomy" id="1673888"/>
    <lineage>
        <taxon>Eukaryota</taxon>
        <taxon>Fungi</taxon>
        <taxon>Dikarya</taxon>
        <taxon>Basidiomycota</taxon>
        <taxon>Ustilaginomycotina</taxon>
        <taxon>Ustilaginomycetes</taxon>
        <taxon>Violaceomycetales</taxon>
        <taxon>Violaceomycetaceae</taxon>
        <taxon>Violaceomyces</taxon>
    </lineage>
</organism>
<gene>
    <name evidence="1" type="ORF">IE53DRAFT_208534</name>
</gene>
<reference evidence="1 2" key="1">
    <citation type="journal article" date="2018" name="Mol. Biol. Evol.">
        <title>Broad Genomic Sampling Reveals a Smut Pathogenic Ancestry of the Fungal Clade Ustilaginomycotina.</title>
        <authorList>
            <person name="Kijpornyongpan T."/>
            <person name="Mondo S.J."/>
            <person name="Barry K."/>
            <person name="Sandor L."/>
            <person name="Lee J."/>
            <person name="Lipzen A."/>
            <person name="Pangilinan J."/>
            <person name="LaButti K."/>
            <person name="Hainaut M."/>
            <person name="Henrissat B."/>
            <person name="Grigoriev I.V."/>
            <person name="Spatafora J.W."/>
            <person name="Aime M.C."/>
        </authorList>
    </citation>
    <scope>NUCLEOTIDE SEQUENCE [LARGE SCALE GENOMIC DNA]</scope>
    <source>
        <strain evidence="1 2">SA 807</strain>
    </source>
</reference>
<dbReference type="Proteomes" id="UP000245626">
    <property type="component" value="Unassembled WGS sequence"/>
</dbReference>